<evidence type="ECO:0000259" key="3">
    <source>
        <dbReference type="Pfam" id="PF14951"/>
    </source>
</evidence>
<organism evidence="4 5">
    <name type="scientific">Hucho hucho</name>
    <name type="common">huchen</name>
    <dbReference type="NCBI Taxonomy" id="62062"/>
    <lineage>
        <taxon>Eukaryota</taxon>
        <taxon>Metazoa</taxon>
        <taxon>Chordata</taxon>
        <taxon>Craniata</taxon>
        <taxon>Vertebrata</taxon>
        <taxon>Euteleostomi</taxon>
        <taxon>Actinopterygii</taxon>
        <taxon>Neopterygii</taxon>
        <taxon>Teleostei</taxon>
        <taxon>Protacanthopterygii</taxon>
        <taxon>Salmoniformes</taxon>
        <taxon>Salmonidae</taxon>
        <taxon>Salmoninae</taxon>
        <taxon>Hucho</taxon>
    </lineage>
</organism>
<dbReference type="GO" id="GO:0005654">
    <property type="term" value="C:nucleoplasm"/>
    <property type="evidence" value="ECO:0007669"/>
    <property type="project" value="TreeGrafter"/>
</dbReference>
<feature type="region of interest" description="Disordered" evidence="1">
    <location>
        <begin position="348"/>
        <end position="382"/>
    </location>
</feature>
<proteinExistence type="predicted"/>
<feature type="compositionally biased region" description="Polar residues" evidence="1">
    <location>
        <begin position="358"/>
        <end position="382"/>
    </location>
</feature>
<evidence type="ECO:0000313" key="4">
    <source>
        <dbReference type="Ensembl" id="ENSHHUP00000009873.1"/>
    </source>
</evidence>
<feature type="compositionally biased region" description="Basic and acidic residues" evidence="1">
    <location>
        <begin position="265"/>
        <end position="277"/>
    </location>
</feature>
<feature type="compositionally biased region" description="Acidic residues" evidence="1">
    <location>
        <begin position="150"/>
        <end position="169"/>
    </location>
</feature>
<dbReference type="InterPro" id="IPR028032">
    <property type="entry name" value="DUF4503"/>
</dbReference>
<protein>
    <submittedName>
        <fullName evidence="4">Scaffold protein involved in DNA repair</fullName>
    </submittedName>
</protein>
<reference evidence="5" key="1">
    <citation type="submission" date="2018-06" db="EMBL/GenBank/DDBJ databases">
        <title>Genome assembly of Danube salmon.</title>
        <authorList>
            <person name="Macqueen D.J."/>
            <person name="Gundappa M.K."/>
        </authorList>
    </citation>
    <scope>NUCLEOTIDE SEQUENCE [LARGE SCALE GENOMIC DNA]</scope>
</reference>
<evidence type="ECO:0000313" key="5">
    <source>
        <dbReference type="Proteomes" id="UP000314982"/>
    </source>
</evidence>
<dbReference type="AlphaFoldDB" id="A0A4W5JXY2"/>
<feature type="domain" description="DUF4502" evidence="2">
    <location>
        <begin position="6"/>
        <end position="356"/>
    </location>
</feature>
<evidence type="ECO:0000256" key="1">
    <source>
        <dbReference type="SAM" id="MobiDB-lite"/>
    </source>
</evidence>
<dbReference type="GeneTree" id="ENSGT00390000014654"/>
<dbReference type="GO" id="GO:0070202">
    <property type="term" value="P:regulation of establishment of protein localization to chromosome"/>
    <property type="evidence" value="ECO:0007669"/>
    <property type="project" value="TreeGrafter"/>
</dbReference>
<keyword evidence="5" id="KW-1185">Reference proteome</keyword>
<dbReference type="InterPro" id="IPR028026">
    <property type="entry name" value="DUF4502"/>
</dbReference>
<dbReference type="InterPro" id="IPR053054">
    <property type="entry name" value="DNA_repair-scaffolding"/>
</dbReference>
<feature type="region of interest" description="Disordered" evidence="1">
    <location>
        <begin position="150"/>
        <end position="219"/>
    </location>
</feature>
<dbReference type="Pfam" id="PF14950">
    <property type="entry name" value="DUF4502"/>
    <property type="match status" value="2"/>
</dbReference>
<sequence length="1003" mass="109719">MPFQGKRKRYSKDIKCMFFPDVKFGVRKVGRGPSITTTSASKSWESCGDSFLGTPVIKNLSSSGNKWRAVRRLAQSPAQVQCNGLRCDEDPVHIAWSSSESELSDSEPQGQQPPPTPPSSTVAQVHRGPRRPGAPIQSYSRALHMLSTETDELPTIDTDSDEAEDDQGKEEDGVGEISDCESESCAREPKESSPKPTTVTDTDISDYLSDGEGESHDTLSQNRLEAGVVAECPLQTGAGEGEGSRRSVSDWVRSAQAALQTPQKQTDRNSKTPEDSNKKKRTFQSGGMAERLNRLQCRQRSAISFWRHQSISHTTSTATVDKPGVLVLEVLSVQEESCMQLALCEQHHPPATGHHRPPSNTTTTMTRPEQHNPSATDHTSPLSTTNRARVLVLFNKETTAQLMPAPRDLIHIYPPWQSLMIEGQHNTIILNTHFSQKVYSDTEHTSMSLPRALVPVERCCPYSLTRSFGQLEINKTSPEGDGTVKQSLCSQGGPGAVSSRGCHSLLEAIEGLGQAGLVRQDVEVVVQRVYCTPIRERSTGALLKSRAPGRLPRVQPPLQKGKSRLCALVQDGYGMFSMVQLHPLPSEDPLHLYTRKWEGRTCVLRAIKVVQRVTRERCTRLFSLIDSLWPPVMPFKVLGENQSCQGDSRHKGPAPSFCYLLSGQEGSVEPVEGQPLSSLYLPPTEQTLRDILQCELNSHRCSFVATVIYKRMQSQSSDQSPVEVWLVVTDPSLQEEQQSDGPPCRRTLAVCVTTSCVLTSSVAKAISTPSACRLSFRDAVREHGGILCVEQSVVQLRPLVSVCCPDTESTLGPGSLSLSQAKPLPQPLPQAQPHVLPPALPQPVTLDPLGPETLPNSLCTFSGVIVGVDEDTAYSWPTCSLCGSDRLEMAPQKPQAFLCVTCDSLVDQPTMNMQLEVFMNCSTLKDFTVKVKLQQSTIMSVLNCAASGHEFPGYEVENVLGKEVGPLSAYVRVVTRKPALSIGLEEICLRGCQCGVGSREINL</sequence>
<accession>A0A4W5JXY2</accession>
<dbReference type="PANTHER" id="PTHR34347:SF1">
    <property type="entry name" value="DNA REPAIR-SCAFFOLDING PROTEIN"/>
    <property type="match status" value="1"/>
</dbReference>
<feature type="compositionally biased region" description="Basic and acidic residues" evidence="1">
    <location>
        <begin position="184"/>
        <end position="193"/>
    </location>
</feature>
<evidence type="ECO:0000259" key="2">
    <source>
        <dbReference type="Pfam" id="PF14950"/>
    </source>
</evidence>
<reference evidence="4" key="2">
    <citation type="submission" date="2025-08" db="UniProtKB">
        <authorList>
            <consortium name="Ensembl"/>
        </authorList>
    </citation>
    <scope>IDENTIFICATION</scope>
</reference>
<feature type="domain" description="DUF4503" evidence="3">
    <location>
        <begin position="570"/>
        <end position="989"/>
    </location>
</feature>
<dbReference type="GO" id="GO:0000724">
    <property type="term" value="P:double-strand break repair via homologous recombination"/>
    <property type="evidence" value="ECO:0007669"/>
    <property type="project" value="TreeGrafter"/>
</dbReference>
<dbReference type="PANTHER" id="PTHR34347">
    <property type="entry name" value="DNA REPAIR-SCAFFOLDING PROTEIN SPIDR"/>
    <property type="match status" value="1"/>
</dbReference>
<dbReference type="Pfam" id="PF14951">
    <property type="entry name" value="DUF4503"/>
    <property type="match status" value="1"/>
</dbReference>
<dbReference type="STRING" id="62062.ENSHHUP00000009873"/>
<feature type="region of interest" description="Disordered" evidence="1">
    <location>
        <begin position="233"/>
        <end position="289"/>
    </location>
</feature>
<dbReference type="Ensembl" id="ENSHHUT00000010179.1">
    <property type="protein sequence ID" value="ENSHHUP00000009873.1"/>
    <property type="gene ID" value="ENSHHUG00000006010.1"/>
</dbReference>
<dbReference type="Proteomes" id="UP000314982">
    <property type="component" value="Unassembled WGS sequence"/>
</dbReference>
<feature type="region of interest" description="Disordered" evidence="1">
    <location>
        <begin position="97"/>
        <end position="136"/>
    </location>
</feature>
<dbReference type="GO" id="GO:0000228">
    <property type="term" value="C:nuclear chromosome"/>
    <property type="evidence" value="ECO:0007669"/>
    <property type="project" value="TreeGrafter"/>
</dbReference>
<name>A0A4W5JXY2_9TELE</name>
<feature type="domain" description="DUF4502" evidence="2">
    <location>
        <begin position="368"/>
        <end position="419"/>
    </location>
</feature>
<reference evidence="4" key="3">
    <citation type="submission" date="2025-09" db="UniProtKB">
        <authorList>
            <consortium name="Ensembl"/>
        </authorList>
    </citation>
    <scope>IDENTIFICATION</scope>
</reference>
<feature type="compositionally biased region" description="Low complexity" evidence="1">
    <location>
        <begin position="97"/>
        <end position="110"/>
    </location>
</feature>